<name>A0A179SAN1_9HYPH</name>
<accession>A0A179SAN1</accession>
<dbReference type="OrthoDB" id="8009714at2"/>
<feature type="region of interest" description="Disordered" evidence="1">
    <location>
        <begin position="30"/>
        <end position="53"/>
    </location>
</feature>
<protein>
    <submittedName>
        <fullName evidence="2">Uncharacterized protein</fullName>
    </submittedName>
</protein>
<evidence type="ECO:0000256" key="1">
    <source>
        <dbReference type="SAM" id="MobiDB-lite"/>
    </source>
</evidence>
<dbReference type="EMBL" id="LWHQ01000021">
    <property type="protein sequence ID" value="OAS24890.1"/>
    <property type="molecule type" value="Genomic_DNA"/>
</dbReference>
<sequence length="153" mass="17193">MTVTLKRNGAREWIDHIVRQAKAASEALAVNPASPNPGRDVSPPCEAEAEDLSRGESLYASIVGAERERHRREMEAWRTDFERGYLRPTRNALANVLVDIEAAKMARPAIGKPMSRRARRRNRGRVSEARAALVRIYHEPVTWAWPGQGSFHG</sequence>
<dbReference type="RefSeq" id="WP_048434707.1">
    <property type="nucleotide sequence ID" value="NZ_LWHQ01000021.1"/>
</dbReference>
<gene>
    <name evidence="2" type="ORF">A5481_12420</name>
</gene>
<reference evidence="2 3" key="1">
    <citation type="submission" date="2016-04" db="EMBL/GenBank/DDBJ databases">
        <authorList>
            <person name="Evans L.H."/>
            <person name="Alamgir A."/>
            <person name="Owens N."/>
            <person name="Weber N.D."/>
            <person name="Virtaneva K."/>
            <person name="Barbian K."/>
            <person name="Babar A."/>
            <person name="Rosenke K."/>
        </authorList>
    </citation>
    <scope>NUCLEOTIDE SEQUENCE [LARGE SCALE GENOMIC DNA]</scope>
    <source>
        <strain evidence="2 3">PMB02</strain>
    </source>
</reference>
<proteinExistence type="predicted"/>
<dbReference type="STRING" id="427683.A5481_12420"/>
<dbReference type="AlphaFoldDB" id="A0A179SAN1"/>
<evidence type="ECO:0000313" key="3">
    <source>
        <dbReference type="Proteomes" id="UP000078316"/>
    </source>
</evidence>
<comment type="caution">
    <text evidence="2">The sequence shown here is derived from an EMBL/GenBank/DDBJ whole genome shotgun (WGS) entry which is preliminary data.</text>
</comment>
<evidence type="ECO:0000313" key="2">
    <source>
        <dbReference type="EMBL" id="OAS24890.1"/>
    </source>
</evidence>
<dbReference type="Proteomes" id="UP000078316">
    <property type="component" value="Unassembled WGS sequence"/>
</dbReference>
<organism evidence="2 3">
    <name type="scientific">Methylobacterium platani</name>
    <dbReference type="NCBI Taxonomy" id="427683"/>
    <lineage>
        <taxon>Bacteria</taxon>
        <taxon>Pseudomonadati</taxon>
        <taxon>Pseudomonadota</taxon>
        <taxon>Alphaproteobacteria</taxon>
        <taxon>Hyphomicrobiales</taxon>
        <taxon>Methylobacteriaceae</taxon>
        <taxon>Methylobacterium</taxon>
    </lineage>
</organism>